<proteinExistence type="inferred from homology"/>
<evidence type="ECO:0000256" key="1">
    <source>
        <dbReference type="ARBA" id="ARBA00006315"/>
    </source>
</evidence>
<dbReference type="InterPro" id="IPR002737">
    <property type="entry name" value="MEMO1_fam"/>
</dbReference>
<dbReference type="HAMAP" id="MF_00055">
    <property type="entry name" value="MEMO1"/>
    <property type="match status" value="1"/>
</dbReference>
<comment type="similarity">
    <text evidence="1">Belongs to the MEMO1 family.</text>
</comment>
<dbReference type="NCBIfam" id="TIGR04336">
    <property type="entry name" value="AmmeMemoSam_B"/>
    <property type="match status" value="1"/>
</dbReference>
<dbReference type="PANTHER" id="PTHR11060:SF0">
    <property type="entry name" value="PROTEIN MEMO1"/>
    <property type="match status" value="1"/>
</dbReference>
<evidence type="ECO:0000313" key="3">
    <source>
        <dbReference type="Proteomes" id="UP001590951"/>
    </source>
</evidence>
<protein>
    <recommendedName>
        <fullName evidence="4">Protein MEMO1</fullName>
    </recommendedName>
</protein>
<reference evidence="2 3" key="1">
    <citation type="submission" date="2024-09" db="EMBL/GenBank/DDBJ databases">
        <title>Rethinking Asexuality: The Enigmatic Case of Functional Sexual Genes in Lepraria (Stereocaulaceae).</title>
        <authorList>
            <person name="Doellman M."/>
            <person name="Sun Y."/>
            <person name="Barcenas-Pena A."/>
            <person name="Lumbsch H.T."/>
            <person name="Grewe F."/>
        </authorList>
    </citation>
    <scope>NUCLEOTIDE SEQUENCE [LARGE SCALE GENOMIC DNA]</scope>
    <source>
        <strain evidence="2 3">Grewe 0041</strain>
    </source>
</reference>
<dbReference type="CDD" id="cd07361">
    <property type="entry name" value="MEMO_like"/>
    <property type="match status" value="1"/>
</dbReference>
<dbReference type="PANTHER" id="PTHR11060">
    <property type="entry name" value="PROTEIN MEMO1"/>
    <property type="match status" value="1"/>
</dbReference>
<evidence type="ECO:0000313" key="2">
    <source>
        <dbReference type="EMBL" id="KAL2049297.1"/>
    </source>
</evidence>
<comment type="caution">
    <text evidence="2">The sequence shown here is derived from an EMBL/GenBank/DDBJ whole genome shotgun (WGS) entry which is preliminary data.</text>
</comment>
<dbReference type="EMBL" id="JBHFEH010000067">
    <property type="protein sequence ID" value="KAL2049297.1"/>
    <property type="molecule type" value="Genomic_DNA"/>
</dbReference>
<organism evidence="2 3">
    <name type="scientific">Lepraria finkii</name>
    <dbReference type="NCBI Taxonomy" id="1340010"/>
    <lineage>
        <taxon>Eukaryota</taxon>
        <taxon>Fungi</taxon>
        <taxon>Dikarya</taxon>
        <taxon>Ascomycota</taxon>
        <taxon>Pezizomycotina</taxon>
        <taxon>Lecanoromycetes</taxon>
        <taxon>OSLEUM clade</taxon>
        <taxon>Lecanoromycetidae</taxon>
        <taxon>Lecanorales</taxon>
        <taxon>Lecanorineae</taxon>
        <taxon>Stereocaulaceae</taxon>
        <taxon>Lepraria</taxon>
    </lineage>
</organism>
<accession>A0ABR4AUC3</accession>
<dbReference type="Proteomes" id="UP001590951">
    <property type="component" value="Unassembled WGS sequence"/>
</dbReference>
<dbReference type="Gene3D" id="3.40.830.10">
    <property type="entry name" value="LigB-like"/>
    <property type="match status" value="1"/>
</dbReference>
<name>A0ABR4AUC3_9LECA</name>
<gene>
    <name evidence="2" type="ORF">ABVK25_010475</name>
</gene>
<keyword evidence="3" id="KW-1185">Reference proteome</keyword>
<dbReference type="Pfam" id="PF01875">
    <property type="entry name" value="Memo"/>
    <property type="match status" value="1"/>
</dbReference>
<sequence>MQSLTSTDCQTLILLTVYPIFTVTVTYTRKSSQQTPNIISISSVPANVQALHQSASELGNRLNSNHTMTIREASHAGSWYTNHGPALSRQLDGWLNQVDASIEGIGGIPQPSARVIIAPHAGYAYSGPAAAWAYKSLDLSKCKRIFLLGPSHHLYLSGCALSKHTHYATPMGNLALDMTTIAELRSSAQFKDMSTSSDSAEHSLEMHLPYIYHLLGKSFSPSAFPPLVPILVGSTEPITEKAFGALLAPYLADPSNVFVISSDFCHWGSRFNYTYYLPSDTSDPSQGVSLKRKDHPNDTPIYESIARIDKLAMQGVESGQHDAFLATLRDTGNTVCGRHPIGVTMAAIDVLKQQGTIIEGKGKFHFVRYERSSEVVEPNDSSVSYASAFAVL</sequence>
<evidence type="ECO:0008006" key="4">
    <source>
        <dbReference type="Google" id="ProtNLM"/>
    </source>
</evidence>